<sequence>MSSGTLSQAGSEYSNTPRLPATNITWVSQPSQSFDWQGMILDLAKVPVSAGSSGSDSFARNHWSDLRIFGSFGQLHGG</sequence>
<evidence type="ECO:0000313" key="2">
    <source>
        <dbReference type="EMBL" id="KGQ02032.1"/>
    </source>
</evidence>
<evidence type="ECO:0000313" key="3">
    <source>
        <dbReference type="Proteomes" id="UP000002059"/>
    </source>
</evidence>
<evidence type="ECO:0000256" key="1">
    <source>
        <dbReference type="SAM" id="MobiDB-lite"/>
    </source>
</evidence>
<gene>
    <name evidence="2" type="ORF">PAAG_11208</name>
</gene>
<proteinExistence type="predicted"/>
<dbReference type="Proteomes" id="UP000002059">
    <property type="component" value="Partially assembled WGS sequence"/>
</dbReference>
<dbReference type="RefSeq" id="XP_015703507.1">
    <property type="nucleotide sequence ID" value="XM_015846900.1"/>
</dbReference>
<accession>A0A0A2V6Q9</accession>
<dbReference type="GeneID" id="26970293"/>
<dbReference type="VEuPathDB" id="FungiDB:PAAG_11208"/>
<keyword evidence="3" id="KW-1185">Reference proteome</keyword>
<feature type="region of interest" description="Disordered" evidence="1">
    <location>
        <begin position="1"/>
        <end position="21"/>
    </location>
</feature>
<dbReference type="AlphaFoldDB" id="A0A0A2V6Q9"/>
<dbReference type="HOGENOM" id="CLU_2622660_0_0_1"/>
<dbReference type="EMBL" id="KN293993">
    <property type="protein sequence ID" value="KGQ02032.1"/>
    <property type="molecule type" value="Genomic_DNA"/>
</dbReference>
<dbReference type="KEGG" id="pbl:PAAG_11208"/>
<organism evidence="2 3">
    <name type="scientific">Paracoccidioides lutzii (strain ATCC MYA-826 / Pb01)</name>
    <name type="common">Paracoccidioides brasiliensis</name>
    <dbReference type="NCBI Taxonomy" id="502779"/>
    <lineage>
        <taxon>Eukaryota</taxon>
        <taxon>Fungi</taxon>
        <taxon>Dikarya</taxon>
        <taxon>Ascomycota</taxon>
        <taxon>Pezizomycotina</taxon>
        <taxon>Eurotiomycetes</taxon>
        <taxon>Eurotiomycetidae</taxon>
        <taxon>Onygenales</taxon>
        <taxon>Ajellomycetaceae</taxon>
        <taxon>Paracoccidioides</taxon>
    </lineage>
</organism>
<reference evidence="2 3" key="1">
    <citation type="journal article" date="2011" name="PLoS Genet.">
        <title>Comparative genomic analysis of human fungal pathogens causing paracoccidioidomycosis.</title>
        <authorList>
            <person name="Desjardins C.A."/>
            <person name="Champion M.D."/>
            <person name="Holder J.W."/>
            <person name="Muszewska A."/>
            <person name="Goldberg J."/>
            <person name="Bailao A.M."/>
            <person name="Brigido M.M."/>
            <person name="Ferreira M.E."/>
            <person name="Garcia A.M."/>
            <person name="Grynberg M."/>
            <person name="Gujja S."/>
            <person name="Heiman D.I."/>
            <person name="Henn M.R."/>
            <person name="Kodira C.D."/>
            <person name="Leon-Narvaez H."/>
            <person name="Longo L.V."/>
            <person name="Ma L.J."/>
            <person name="Malavazi I."/>
            <person name="Matsuo A.L."/>
            <person name="Morais F.V."/>
            <person name="Pereira M."/>
            <person name="Rodriguez-Brito S."/>
            <person name="Sakthikumar S."/>
            <person name="Salem-Izacc S.M."/>
            <person name="Sykes S.M."/>
            <person name="Teixeira M.M."/>
            <person name="Vallejo M.C."/>
            <person name="Walter M.E."/>
            <person name="Yandava C."/>
            <person name="Young S."/>
            <person name="Zeng Q."/>
            <person name="Zucker J."/>
            <person name="Felipe M.S."/>
            <person name="Goldman G.H."/>
            <person name="Haas B.J."/>
            <person name="McEwen J.G."/>
            <person name="Nino-Vega G."/>
            <person name="Puccia R."/>
            <person name="San-Blas G."/>
            <person name="Soares C.M."/>
            <person name="Birren B.W."/>
            <person name="Cuomo C.A."/>
        </authorList>
    </citation>
    <scope>NUCLEOTIDE SEQUENCE [LARGE SCALE GENOMIC DNA]</scope>
    <source>
        <strain evidence="3">ATCC MYA-826 / Pb01</strain>
    </source>
</reference>
<protein>
    <submittedName>
        <fullName evidence="2">Uncharacterized protein</fullName>
    </submittedName>
</protein>
<name>A0A0A2V6Q9_PARBA</name>